<dbReference type="RefSeq" id="WP_146935156.1">
    <property type="nucleotide sequence ID" value="NZ_BJXW01000005.1"/>
</dbReference>
<dbReference type="Proteomes" id="UP000321491">
    <property type="component" value="Unassembled WGS sequence"/>
</dbReference>
<feature type="transmembrane region" description="Helical" evidence="2">
    <location>
        <begin position="42"/>
        <end position="63"/>
    </location>
</feature>
<accession>A0A511UU55</accession>
<evidence type="ECO:0000256" key="2">
    <source>
        <dbReference type="SAM" id="Phobius"/>
    </source>
</evidence>
<feature type="domain" description="Polysaccharide biosynthesis protein CapD-like" evidence="3">
    <location>
        <begin position="282"/>
        <end position="564"/>
    </location>
</feature>
<dbReference type="EMBL" id="BJXW01000005">
    <property type="protein sequence ID" value="GEN30145.1"/>
    <property type="molecule type" value="Genomic_DNA"/>
</dbReference>
<gene>
    <name evidence="4" type="ORF">CQU01_03830</name>
</gene>
<keyword evidence="2" id="KW-0472">Membrane</keyword>
<dbReference type="Pfam" id="PF02719">
    <property type="entry name" value="Polysacc_synt_2"/>
    <property type="match status" value="1"/>
</dbReference>
<name>A0A511UU55_9BACI</name>
<dbReference type="InterPro" id="IPR036291">
    <property type="entry name" value="NAD(P)-bd_dom_sf"/>
</dbReference>
<protein>
    <submittedName>
        <fullName evidence="4">UDP-N-acetylglucosamine 4,6-dehydratase</fullName>
    </submittedName>
</protein>
<dbReference type="OrthoDB" id="9803111at2"/>
<evidence type="ECO:0000256" key="1">
    <source>
        <dbReference type="ARBA" id="ARBA00007430"/>
    </source>
</evidence>
<keyword evidence="2" id="KW-1133">Transmembrane helix</keyword>
<keyword evidence="5" id="KW-1185">Reference proteome</keyword>
<sequence length="610" mass="68044">MSYQKRLTLLILLDSIIVTCAIFAAVWIVYPNAEGTLDTKVLAISSLALLVFHHLFAFVYKLYNKVWAYASVGELLAIVKSVTFAILATGVVQYLVNGFSIYRRTLLVTWLLHIILIGGSRFVWRVFRDQYLVKDTNKKRTLIVGAGAAGSMIARQLHNGNNDSELKPIAFVDDDLAKHKMEIYGVPVIGRIKDIPDIVNNHNIEHVIIAIPSLKRSELKHIVDLCNETKAIVKMIPKIEDLMTGKVSVSNLKNVEVEDLLGRDPVVLDIHAIKEYVTDSTVMVTGAGGSIGSELCRQLMTFKPGRIILVGHGEYSIYNIDMELRRTYGQSETEIIPIIGDVQDRERMFQIVQAYEPAIIYHAAAHKHVPLMEYNPHEAVKNNVIGTKNVAEAADYYGVKRFVLVSTDKAVNPTNVMGATKRIAEMVIQDMATRSKTTFVAVRFGNVLGSRGSVIPLFKKQIADGGPVTVTHPDMTRYFMTIPEASRLVIQAGTLAKGGEIFVLDMGEPVKIVDLAKNLIRLSGYTEDEIPIEFSGIRPGEKMYEELLGEDEIHPGEVYEKIYVGRTKEVDADAIHRLIEGFERCEVGELKDELMRVVFMEKELVTAKGS</sequence>
<dbReference type="InterPro" id="IPR051203">
    <property type="entry name" value="Polysaccharide_Synthase-Rel"/>
</dbReference>
<dbReference type="AlphaFoldDB" id="A0A511UU55"/>
<dbReference type="PANTHER" id="PTHR43318">
    <property type="entry name" value="UDP-N-ACETYLGLUCOSAMINE 4,6-DEHYDRATASE"/>
    <property type="match status" value="1"/>
</dbReference>
<dbReference type="CDD" id="cd05237">
    <property type="entry name" value="UDP_invert_4-6DH_SDR_e"/>
    <property type="match status" value="1"/>
</dbReference>
<dbReference type="Pfam" id="PF13727">
    <property type="entry name" value="CoA_binding_3"/>
    <property type="match status" value="1"/>
</dbReference>
<evidence type="ECO:0000313" key="5">
    <source>
        <dbReference type="Proteomes" id="UP000321491"/>
    </source>
</evidence>
<comment type="similarity">
    <text evidence="1">Belongs to the polysaccharide synthase family.</text>
</comment>
<feature type="transmembrane region" description="Helical" evidence="2">
    <location>
        <begin position="7"/>
        <end position="30"/>
    </location>
</feature>
<dbReference type="InterPro" id="IPR003869">
    <property type="entry name" value="Polysac_CapD-like"/>
</dbReference>
<organism evidence="4 5">
    <name type="scientific">Cerasibacillus quisquiliarum</name>
    <dbReference type="NCBI Taxonomy" id="227865"/>
    <lineage>
        <taxon>Bacteria</taxon>
        <taxon>Bacillati</taxon>
        <taxon>Bacillota</taxon>
        <taxon>Bacilli</taxon>
        <taxon>Bacillales</taxon>
        <taxon>Bacillaceae</taxon>
        <taxon>Cerasibacillus</taxon>
    </lineage>
</organism>
<dbReference type="SUPFAM" id="SSF51735">
    <property type="entry name" value="NAD(P)-binding Rossmann-fold domains"/>
    <property type="match status" value="2"/>
</dbReference>
<evidence type="ECO:0000313" key="4">
    <source>
        <dbReference type="EMBL" id="GEN30145.1"/>
    </source>
</evidence>
<proteinExistence type="inferred from homology"/>
<feature type="transmembrane region" description="Helical" evidence="2">
    <location>
        <begin position="75"/>
        <end position="95"/>
    </location>
</feature>
<dbReference type="PANTHER" id="PTHR43318:SF1">
    <property type="entry name" value="POLYSACCHARIDE BIOSYNTHESIS PROTEIN EPSC-RELATED"/>
    <property type="match status" value="1"/>
</dbReference>
<keyword evidence="2" id="KW-0812">Transmembrane</keyword>
<evidence type="ECO:0000259" key="3">
    <source>
        <dbReference type="Pfam" id="PF02719"/>
    </source>
</evidence>
<reference evidence="4 5" key="1">
    <citation type="submission" date="2019-07" db="EMBL/GenBank/DDBJ databases">
        <title>Whole genome shotgun sequence of Cerasibacillus quisquiliarum NBRC 102429.</title>
        <authorList>
            <person name="Hosoyama A."/>
            <person name="Uohara A."/>
            <person name="Ohji S."/>
            <person name="Ichikawa N."/>
        </authorList>
    </citation>
    <scope>NUCLEOTIDE SEQUENCE [LARGE SCALE GENOMIC DNA]</scope>
    <source>
        <strain evidence="4 5">NBRC 102429</strain>
    </source>
</reference>
<dbReference type="Gene3D" id="3.40.50.720">
    <property type="entry name" value="NAD(P)-binding Rossmann-like Domain"/>
    <property type="match status" value="2"/>
</dbReference>
<comment type="caution">
    <text evidence="4">The sequence shown here is derived from an EMBL/GenBank/DDBJ whole genome shotgun (WGS) entry which is preliminary data.</text>
</comment>